<gene>
    <name evidence="1" type="ORF">D0511_03285</name>
</gene>
<dbReference type="AlphaFoldDB" id="A0AAD0REY0"/>
<protein>
    <recommendedName>
        <fullName evidence="3">Carrier domain-containing protein</fullName>
    </recommendedName>
</protein>
<dbReference type="InterPro" id="IPR036736">
    <property type="entry name" value="ACP-like_sf"/>
</dbReference>
<dbReference type="RefSeq" id="WP_088531578.1">
    <property type="nucleotide sequence ID" value="NZ_CP021646.1"/>
</dbReference>
<organism evidence="1 2">
    <name type="scientific">Pseudoalteromonas piscicida</name>
    <dbReference type="NCBI Taxonomy" id="43662"/>
    <lineage>
        <taxon>Bacteria</taxon>
        <taxon>Pseudomonadati</taxon>
        <taxon>Pseudomonadota</taxon>
        <taxon>Gammaproteobacteria</taxon>
        <taxon>Alteromonadales</taxon>
        <taxon>Pseudoalteromonadaceae</taxon>
        <taxon>Pseudoalteromonas</taxon>
    </lineage>
</organism>
<proteinExistence type="predicted"/>
<reference evidence="1 2" key="1">
    <citation type="submission" date="2018-08" db="EMBL/GenBank/DDBJ databases">
        <title>Whole Genome Sequences of Two Pseudoalteromonas piscicida Strains, DE1-A and DE2-A, which Exhibit Strong Antibacterial Activity against Vibrio vulnificus.</title>
        <authorList>
            <person name="Richards G.P."/>
            <person name="Needleman D.S."/>
            <person name="Watson M.A."/>
            <person name="Polson S.W."/>
        </authorList>
    </citation>
    <scope>NUCLEOTIDE SEQUENCE [LARGE SCALE GENOMIC DNA]</scope>
    <source>
        <strain evidence="1 2">DE2-A</strain>
    </source>
</reference>
<evidence type="ECO:0000313" key="1">
    <source>
        <dbReference type="EMBL" id="AXR01202.1"/>
    </source>
</evidence>
<accession>A0AAD0REY0</accession>
<dbReference type="KEGG" id="ppis:B1L02_14440"/>
<dbReference type="EMBL" id="CP031761">
    <property type="protein sequence ID" value="AXR01202.1"/>
    <property type="molecule type" value="Genomic_DNA"/>
</dbReference>
<sequence length="95" mass="10457">MEKYIDLILSTLKEIGEDDDNAALLEAHAKTKLFGSAGVLDSVGVVFLISELEDKVQDEFDMDITLADEKAMSQVTSPFRSVETLAKYLCQLVEG</sequence>
<evidence type="ECO:0008006" key="3">
    <source>
        <dbReference type="Google" id="ProtNLM"/>
    </source>
</evidence>
<name>A0AAD0REY0_PSEO7</name>
<dbReference type="Gene3D" id="1.10.1200.10">
    <property type="entry name" value="ACP-like"/>
    <property type="match status" value="1"/>
</dbReference>
<evidence type="ECO:0000313" key="2">
    <source>
        <dbReference type="Proteomes" id="UP000258102"/>
    </source>
</evidence>
<dbReference type="Proteomes" id="UP000258102">
    <property type="component" value="Chromosome 1"/>
</dbReference>